<reference evidence="3" key="1">
    <citation type="journal article" date="2014" name="Proc. Natl. Acad. Sci. U.S.A.">
        <title>Extensive sampling of basidiomycete genomes demonstrates inadequacy of the white-rot/brown-rot paradigm for wood decay fungi.</title>
        <authorList>
            <person name="Riley R."/>
            <person name="Salamov A.A."/>
            <person name="Brown D.W."/>
            <person name="Nagy L.G."/>
            <person name="Floudas D."/>
            <person name="Held B.W."/>
            <person name="Levasseur A."/>
            <person name="Lombard V."/>
            <person name="Morin E."/>
            <person name="Otillar R."/>
            <person name="Lindquist E.A."/>
            <person name="Sun H."/>
            <person name="LaButti K.M."/>
            <person name="Schmutz J."/>
            <person name="Jabbour D."/>
            <person name="Luo H."/>
            <person name="Baker S.E."/>
            <person name="Pisabarro A.G."/>
            <person name="Walton J.D."/>
            <person name="Blanchette R.A."/>
            <person name="Henrissat B."/>
            <person name="Martin F."/>
            <person name="Cullen D."/>
            <person name="Hibbett D.S."/>
            <person name="Grigoriev I.V."/>
        </authorList>
    </citation>
    <scope>NUCLEOTIDE SEQUENCE [LARGE SCALE GENOMIC DNA]</scope>
    <source>
        <strain evidence="3">MUCL 33604</strain>
    </source>
</reference>
<gene>
    <name evidence="2" type="ORF">JAAARDRAFT_45675</name>
</gene>
<name>A0A067Q4B3_9AGAM</name>
<dbReference type="GO" id="GO:0043248">
    <property type="term" value="P:proteasome assembly"/>
    <property type="evidence" value="ECO:0007669"/>
    <property type="project" value="InterPro"/>
</dbReference>
<dbReference type="STRING" id="933084.A0A067Q4B3"/>
<evidence type="ECO:0000256" key="1">
    <source>
        <dbReference type="SAM" id="MobiDB-lite"/>
    </source>
</evidence>
<evidence type="ECO:0000313" key="3">
    <source>
        <dbReference type="Proteomes" id="UP000027265"/>
    </source>
</evidence>
<evidence type="ECO:0000313" key="2">
    <source>
        <dbReference type="EMBL" id="KDQ60975.1"/>
    </source>
</evidence>
<dbReference type="InterPro" id="IPR018788">
    <property type="entry name" value="Proteasome_assmbl_chp_3"/>
</dbReference>
<feature type="region of interest" description="Disordered" evidence="1">
    <location>
        <begin position="43"/>
        <end position="62"/>
    </location>
</feature>
<dbReference type="AlphaFoldDB" id="A0A067Q4B3"/>
<dbReference type="HOGENOM" id="CLU_105927_0_0_1"/>
<dbReference type="Gene3D" id="3.30.230.90">
    <property type="match status" value="1"/>
</dbReference>
<organism evidence="2 3">
    <name type="scientific">Jaapia argillacea MUCL 33604</name>
    <dbReference type="NCBI Taxonomy" id="933084"/>
    <lineage>
        <taxon>Eukaryota</taxon>
        <taxon>Fungi</taxon>
        <taxon>Dikarya</taxon>
        <taxon>Basidiomycota</taxon>
        <taxon>Agaricomycotina</taxon>
        <taxon>Agaricomycetes</taxon>
        <taxon>Agaricomycetidae</taxon>
        <taxon>Jaapiales</taxon>
        <taxon>Jaapiaceae</taxon>
        <taxon>Jaapia</taxon>
    </lineage>
</organism>
<evidence type="ECO:0008006" key="4">
    <source>
        <dbReference type="Google" id="ProtNLM"/>
    </source>
</evidence>
<dbReference type="EMBL" id="KL197713">
    <property type="protein sequence ID" value="KDQ60975.1"/>
    <property type="molecule type" value="Genomic_DNA"/>
</dbReference>
<accession>A0A067Q4B3</accession>
<feature type="compositionally biased region" description="Pro residues" evidence="1">
    <location>
        <begin position="44"/>
        <end position="62"/>
    </location>
</feature>
<dbReference type="PANTHER" id="PTHR31051">
    <property type="entry name" value="PROTEASOME ASSEMBLY CHAPERONE 3"/>
    <property type="match status" value="1"/>
</dbReference>
<keyword evidence="3" id="KW-1185">Reference proteome</keyword>
<dbReference type="Proteomes" id="UP000027265">
    <property type="component" value="Unassembled WGS sequence"/>
</dbReference>
<dbReference type="OrthoDB" id="5593278at2759"/>
<dbReference type="InParanoid" id="A0A067Q4B3"/>
<dbReference type="PANTHER" id="PTHR31051:SF1">
    <property type="entry name" value="PROTEASOME ASSEMBLY CHAPERONE 3"/>
    <property type="match status" value="1"/>
</dbReference>
<protein>
    <recommendedName>
        <fullName evidence="4">Proteasome assembly chaperone 3</fullName>
    </recommendedName>
</protein>
<sequence length="149" mass="16096">MLEDVATDVVVQQFADRILVLVTQLGKVGSLIQASIPPTSVLPSVPPPNPNEPEIRPLPPPPPAIQLTPLFGTAPSEHMQTMHSLYVSQIATIVWVTKAQGIAEGTPRRNVVVGIALKRKPEGLSDSGRPYEKAVFCGVMDMLREILES</sequence>
<proteinExistence type="predicted"/>
<dbReference type="InterPro" id="IPR053720">
    <property type="entry name" value="Psm_Assembly_Chaperone"/>
</dbReference>